<accession>A0ABU1BKF7</accession>
<evidence type="ECO:0000313" key="2">
    <source>
        <dbReference type="Proteomes" id="UP001225596"/>
    </source>
</evidence>
<organism evidence="1 2">
    <name type="scientific">Keguizhuia sedimenti</name>
    <dbReference type="NCBI Taxonomy" id="3064264"/>
    <lineage>
        <taxon>Bacteria</taxon>
        <taxon>Pseudomonadati</taxon>
        <taxon>Pseudomonadota</taxon>
        <taxon>Betaproteobacteria</taxon>
        <taxon>Burkholderiales</taxon>
        <taxon>Oxalobacteraceae</taxon>
        <taxon>Keguizhuia</taxon>
    </lineage>
</organism>
<reference evidence="1 2" key="1">
    <citation type="submission" date="2023-08" db="EMBL/GenBank/DDBJ databases">
        <title>Oxalobacteraceae gen .nov., isolated from river sludge outside the plant.</title>
        <authorList>
            <person name="Zhao S.Y."/>
        </authorList>
    </citation>
    <scope>NUCLEOTIDE SEQUENCE [LARGE SCALE GENOMIC DNA]</scope>
    <source>
        <strain evidence="1 2">R-40</strain>
    </source>
</reference>
<protein>
    <submittedName>
        <fullName evidence="1">Uncharacterized protein</fullName>
    </submittedName>
</protein>
<name>A0ABU1BKF7_9BURK</name>
<dbReference type="Proteomes" id="UP001225596">
    <property type="component" value="Unassembled WGS sequence"/>
</dbReference>
<proteinExistence type="predicted"/>
<gene>
    <name evidence="1" type="ORF">Q8A64_02700</name>
</gene>
<dbReference type="EMBL" id="JAUYVH010000001">
    <property type="protein sequence ID" value="MDQ9169314.1"/>
    <property type="molecule type" value="Genomic_DNA"/>
</dbReference>
<keyword evidence="2" id="KW-1185">Reference proteome</keyword>
<dbReference type="RefSeq" id="WP_338435186.1">
    <property type="nucleotide sequence ID" value="NZ_JAUYVH010000001.1"/>
</dbReference>
<evidence type="ECO:0000313" key="1">
    <source>
        <dbReference type="EMBL" id="MDQ9169314.1"/>
    </source>
</evidence>
<comment type="caution">
    <text evidence="1">The sequence shown here is derived from an EMBL/GenBank/DDBJ whole genome shotgun (WGS) entry which is preliminary data.</text>
</comment>
<sequence>MFIEIGQGWHMNLNHVAKIHVVDAGGTGTSLKFYSSTNDHLGDFVRATADDLMRVLNQIESFGKVRTAIG</sequence>